<accession>A0A8H3BEY8</accession>
<reference evidence="1" key="1">
    <citation type="submission" date="2021-01" db="EMBL/GenBank/DDBJ databases">
        <authorList>
            <person name="Kaushik A."/>
        </authorList>
    </citation>
    <scope>NUCLEOTIDE SEQUENCE</scope>
    <source>
        <strain evidence="1">Type strain: AG8-Rh-89/</strain>
    </source>
</reference>
<gene>
    <name evidence="1" type="ORF">RDB_LOCUS45253</name>
</gene>
<sequence>MLLPTIRSMSQLVPDGLYMIDKSPAGFQGNACMATSFPPGSTRLCTSSAGEAGEEMIKWEVKFDSSQQAYSFRNPATGHFVSFDDEPETNTQLYGRETPRFFTLTPSSEGVDRIQIRAKDSDADIDNSPLMMYPPLLTLQAADSPFTGGTRADWQFIPTTM</sequence>
<proteinExistence type="predicted"/>
<evidence type="ECO:0000313" key="1">
    <source>
        <dbReference type="EMBL" id="CAE6455483.1"/>
    </source>
</evidence>
<name>A0A8H3BEY8_9AGAM</name>
<dbReference type="Gene3D" id="2.80.10.50">
    <property type="match status" value="1"/>
</dbReference>
<dbReference type="EMBL" id="CAJMWZ010002412">
    <property type="protein sequence ID" value="CAE6455483.1"/>
    <property type="molecule type" value="Genomic_DNA"/>
</dbReference>
<dbReference type="AlphaFoldDB" id="A0A8H3BEY8"/>
<comment type="caution">
    <text evidence="1">The sequence shown here is derived from an EMBL/GenBank/DDBJ whole genome shotgun (WGS) entry which is preliminary data.</text>
</comment>
<dbReference type="Proteomes" id="UP000663850">
    <property type="component" value="Unassembled WGS sequence"/>
</dbReference>
<protein>
    <submittedName>
        <fullName evidence="1">Uncharacterized protein</fullName>
    </submittedName>
</protein>
<organism evidence="1 2">
    <name type="scientific">Rhizoctonia solani</name>
    <dbReference type="NCBI Taxonomy" id="456999"/>
    <lineage>
        <taxon>Eukaryota</taxon>
        <taxon>Fungi</taxon>
        <taxon>Dikarya</taxon>
        <taxon>Basidiomycota</taxon>
        <taxon>Agaricomycotina</taxon>
        <taxon>Agaricomycetes</taxon>
        <taxon>Cantharellales</taxon>
        <taxon>Ceratobasidiaceae</taxon>
        <taxon>Rhizoctonia</taxon>
    </lineage>
</organism>
<evidence type="ECO:0000313" key="2">
    <source>
        <dbReference type="Proteomes" id="UP000663850"/>
    </source>
</evidence>